<dbReference type="Proteomes" id="UP001469553">
    <property type="component" value="Unassembled WGS sequence"/>
</dbReference>
<reference evidence="2 3" key="1">
    <citation type="submission" date="2021-06" db="EMBL/GenBank/DDBJ databases">
        <authorList>
            <person name="Palmer J.M."/>
        </authorList>
    </citation>
    <scope>NUCLEOTIDE SEQUENCE [LARGE SCALE GENOMIC DNA]</scope>
    <source>
        <strain evidence="2 3">AS_MEX2019</strain>
        <tissue evidence="2">Muscle</tissue>
    </source>
</reference>
<dbReference type="EMBL" id="JAHRIP010042490">
    <property type="protein sequence ID" value="MEQ2297403.1"/>
    <property type="molecule type" value="Genomic_DNA"/>
</dbReference>
<evidence type="ECO:0000313" key="3">
    <source>
        <dbReference type="Proteomes" id="UP001469553"/>
    </source>
</evidence>
<gene>
    <name evidence="2" type="ORF">AMECASPLE_034426</name>
</gene>
<keyword evidence="1" id="KW-0812">Transmembrane</keyword>
<keyword evidence="3" id="KW-1185">Reference proteome</keyword>
<sequence>SSVAQPNMTVSAEDCGVCWKLLFSLCPAVFILSTFFSLVFSSLLCWKTAEMPHDKEKKCDFLRPTEKTKEIHRVFQKQKKTQKEIYSSDFSMFTAVMYNLKVED</sequence>
<proteinExistence type="predicted"/>
<feature type="non-terminal residue" evidence="2">
    <location>
        <position position="1"/>
    </location>
</feature>
<evidence type="ECO:0000313" key="2">
    <source>
        <dbReference type="EMBL" id="MEQ2297403.1"/>
    </source>
</evidence>
<protein>
    <submittedName>
        <fullName evidence="2">Uncharacterized protein</fullName>
    </submittedName>
</protein>
<accession>A0ABV0YU42</accession>
<comment type="caution">
    <text evidence="2">The sequence shown here is derived from an EMBL/GenBank/DDBJ whole genome shotgun (WGS) entry which is preliminary data.</text>
</comment>
<keyword evidence="1" id="KW-0472">Membrane</keyword>
<name>A0ABV0YU42_9TELE</name>
<feature type="transmembrane region" description="Helical" evidence="1">
    <location>
        <begin position="21"/>
        <end position="46"/>
    </location>
</feature>
<organism evidence="2 3">
    <name type="scientific">Ameca splendens</name>
    <dbReference type="NCBI Taxonomy" id="208324"/>
    <lineage>
        <taxon>Eukaryota</taxon>
        <taxon>Metazoa</taxon>
        <taxon>Chordata</taxon>
        <taxon>Craniata</taxon>
        <taxon>Vertebrata</taxon>
        <taxon>Euteleostomi</taxon>
        <taxon>Actinopterygii</taxon>
        <taxon>Neopterygii</taxon>
        <taxon>Teleostei</taxon>
        <taxon>Neoteleostei</taxon>
        <taxon>Acanthomorphata</taxon>
        <taxon>Ovalentaria</taxon>
        <taxon>Atherinomorphae</taxon>
        <taxon>Cyprinodontiformes</taxon>
        <taxon>Goodeidae</taxon>
        <taxon>Ameca</taxon>
    </lineage>
</organism>
<keyword evidence="1" id="KW-1133">Transmembrane helix</keyword>
<evidence type="ECO:0000256" key="1">
    <source>
        <dbReference type="SAM" id="Phobius"/>
    </source>
</evidence>